<evidence type="ECO:0000313" key="4">
    <source>
        <dbReference type="EMBL" id="QLH14618.1"/>
    </source>
</evidence>
<reference evidence="4 8" key="3">
    <citation type="submission" date="2020-07" db="EMBL/GenBank/DDBJ databases">
        <title>The complete genome of Paracoccus pantotrophus ACCC 10489.</title>
        <authorList>
            <person name="Si Y."/>
        </authorList>
    </citation>
    <scope>NUCLEOTIDE SEQUENCE [LARGE SCALE GENOMIC DNA]</scope>
    <source>
        <strain evidence="4 8">ACCC10489</strain>
    </source>
</reference>
<evidence type="ECO:0000313" key="7">
    <source>
        <dbReference type="Proteomes" id="UP000326453"/>
    </source>
</evidence>
<dbReference type="OrthoDB" id="9804313at2"/>
<keyword evidence="6" id="KW-1185">Reference proteome</keyword>
<sequence length="184" mass="19556">MPEPLSGQDAAQASRGPDPAALAARGRIRPILVHPHPALRQVCAPVGRLGWDALSQLAADLLATMYDAGGRGLAAPQIGECWRIFVMDHGWKAGAPLPRVVLDPEILPLGGMVETLEEACLSIPGRPAAVSRPVTVSMRCFDLMGTLQLLTLAGIEARIAQHEADHLDGRLILDALDGRDSTVR</sequence>
<dbReference type="AlphaFoldDB" id="A0A1I5F1U5"/>
<evidence type="ECO:0000313" key="5">
    <source>
        <dbReference type="EMBL" id="RKS52535.1"/>
    </source>
</evidence>
<evidence type="ECO:0000256" key="1">
    <source>
        <dbReference type="ARBA" id="ARBA00010759"/>
    </source>
</evidence>
<proteinExistence type="inferred from homology"/>
<dbReference type="KEGG" id="ppan:ESD82_12745"/>
<keyword evidence="2" id="KW-0648">Protein biosynthesis</keyword>
<feature type="binding site" evidence="2">
    <location>
        <position position="120"/>
    </location>
    <ligand>
        <name>Fe cation</name>
        <dbReference type="ChEBI" id="CHEBI:24875"/>
    </ligand>
</feature>
<dbReference type="HAMAP" id="MF_00163">
    <property type="entry name" value="Pep_deformylase"/>
    <property type="match status" value="1"/>
</dbReference>
<dbReference type="GO" id="GO:0046872">
    <property type="term" value="F:metal ion binding"/>
    <property type="evidence" value="ECO:0007669"/>
    <property type="project" value="UniProtKB-KW"/>
</dbReference>
<dbReference type="InterPro" id="IPR036821">
    <property type="entry name" value="Peptide_deformylase_sf"/>
</dbReference>
<reference evidence="3 7" key="2">
    <citation type="submission" date="2019-01" db="EMBL/GenBank/DDBJ databases">
        <title>Complete Genome Sequence and Annotation of the Paracoccus pantotrophus type strain DSM 2944.</title>
        <authorList>
            <person name="Bockwoldt J.A."/>
            <person name="Zimmermann M."/>
            <person name="Tiso T."/>
            <person name="Blank L.M."/>
        </authorList>
    </citation>
    <scope>NUCLEOTIDE SEQUENCE [LARGE SCALE GENOMIC DNA]</scope>
    <source>
        <strain evidence="3 7">DSM 2944</strain>
    </source>
</reference>
<dbReference type="RefSeq" id="WP_024843186.1">
    <property type="nucleotide sequence ID" value="NZ_CP038203.1"/>
</dbReference>
<comment type="cofactor">
    <cofactor evidence="2">
        <name>Fe(2+)</name>
        <dbReference type="ChEBI" id="CHEBI:29033"/>
    </cofactor>
    <text evidence="2">Binds 1 Fe(2+) ion.</text>
</comment>
<dbReference type="EC" id="3.5.1.88" evidence="2"/>
<dbReference type="Pfam" id="PF01327">
    <property type="entry name" value="Pep_deformylase"/>
    <property type="match status" value="1"/>
</dbReference>
<dbReference type="GO" id="GO:0042586">
    <property type="term" value="F:peptide deformylase activity"/>
    <property type="evidence" value="ECO:0007669"/>
    <property type="project" value="UniProtKB-UniRule"/>
</dbReference>
<dbReference type="EMBL" id="CP058690">
    <property type="protein sequence ID" value="QLH14618.1"/>
    <property type="molecule type" value="Genomic_DNA"/>
</dbReference>
<dbReference type="Proteomes" id="UP000273626">
    <property type="component" value="Unassembled WGS sequence"/>
</dbReference>
<keyword evidence="2" id="KW-0378">Hydrolase</keyword>
<dbReference type="CDD" id="cd00487">
    <property type="entry name" value="Pep_deformylase"/>
    <property type="match status" value="1"/>
</dbReference>
<dbReference type="PRINTS" id="PR01576">
    <property type="entry name" value="PDEFORMYLASE"/>
</dbReference>
<feature type="active site" evidence="2">
    <location>
        <position position="163"/>
    </location>
</feature>
<evidence type="ECO:0000313" key="8">
    <source>
        <dbReference type="Proteomes" id="UP000509322"/>
    </source>
</evidence>
<reference evidence="5 6" key="1">
    <citation type="submission" date="2018-10" db="EMBL/GenBank/DDBJ databases">
        <title>Genomic Encyclopedia of Archaeal and Bacterial Type Strains, Phase II (KMG-II): from individual species to whole genera.</title>
        <authorList>
            <person name="Goeker M."/>
        </authorList>
    </citation>
    <scope>NUCLEOTIDE SEQUENCE [LARGE SCALE GENOMIC DNA]</scope>
    <source>
        <strain evidence="6">ATCC 35512 / DSM 2944 / CIP 106514 / LMD 82.5 / NBRC 102493 / NCCB 82005 / GB17</strain>
        <strain evidence="5">DSM 2944</strain>
    </source>
</reference>
<dbReference type="EMBL" id="CP044426">
    <property type="protein sequence ID" value="QFG37048.1"/>
    <property type="molecule type" value="Genomic_DNA"/>
</dbReference>
<dbReference type="PIRSF" id="PIRSF004749">
    <property type="entry name" value="Pep_def"/>
    <property type="match status" value="1"/>
</dbReference>
<dbReference type="GeneID" id="51371445"/>
<dbReference type="GO" id="GO:0006412">
    <property type="term" value="P:translation"/>
    <property type="evidence" value="ECO:0007669"/>
    <property type="project" value="UniProtKB-UniRule"/>
</dbReference>
<dbReference type="InterPro" id="IPR023635">
    <property type="entry name" value="Peptide_deformylase"/>
</dbReference>
<dbReference type="Proteomes" id="UP000326453">
    <property type="component" value="Chromosome 1"/>
</dbReference>
<protein>
    <recommendedName>
        <fullName evidence="2">Peptide deformylase</fullName>
        <shortName evidence="2">PDF</shortName>
        <ecNumber evidence="2">3.5.1.88</ecNumber>
    </recommendedName>
    <alternativeName>
        <fullName evidence="2">Polypeptide deformylase</fullName>
    </alternativeName>
</protein>
<dbReference type="PANTHER" id="PTHR10458">
    <property type="entry name" value="PEPTIDE DEFORMYLASE"/>
    <property type="match status" value="1"/>
</dbReference>
<accession>A0A1I5F1U5</accession>
<keyword evidence="2" id="KW-0479">Metal-binding</keyword>
<dbReference type="EMBL" id="RBLI01000001">
    <property type="protein sequence ID" value="RKS52535.1"/>
    <property type="molecule type" value="Genomic_DNA"/>
</dbReference>
<name>A0A1I5F1U5_PARPN</name>
<feature type="binding site" evidence="2">
    <location>
        <position position="166"/>
    </location>
    <ligand>
        <name>Fe cation</name>
        <dbReference type="ChEBI" id="CHEBI:24875"/>
    </ligand>
</feature>
<keyword evidence="2" id="KW-0408">Iron</keyword>
<organism evidence="4 8">
    <name type="scientific">Paracoccus pantotrophus</name>
    <name type="common">Thiosphaera pantotropha</name>
    <dbReference type="NCBI Taxonomy" id="82367"/>
    <lineage>
        <taxon>Bacteria</taxon>
        <taxon>Pseudomonadati</taxon>
        <taxon>Pseudomonadota</taxon>
        <taxon>Alphaproteobacteria</taxon>
        <taxon>Rhodobacterales</taxon>
        <taxon>Paracoccaceae</taxon>
        <taxon>Paracoccus</taxon>
    </lineage>
</organism>
<dbReference type="SUPFAM" id="SSF56420">
    <property type="entry name" value="Peptide deformylase"/>
    <property type="match status" value="1"/>
</dbReference>
<dbReference type="NCBIfam" id="NF001159">
    <property type="entry name" value="PRK00150.1-3"/>
    <property type="match status" value="1"/>
</dbReference>
<dbReference type="Gene3D" id="3.90.45.10">
    <property type="entry name" value="Peptide deformylase"/>
    <property type="match status" value="1"/>
</dbReference>
<dbReference type="PANTHER" id="PTHR10458:SF22">
    <property type="entry name" value="PEPTIDE DEFORMYLASE"/>
    <property type="match status" value="1"/>
</dbReference>
<feature type="binding site" evidence="2">
    <location>
        <position position="162"/>
    </location>
    <ligand>
        <name>Fe cation</name>
        <dbReference type="ChEBI" id="CHEBI:24875"/>
    </ligand>
</feature>
<comment type="catalytic activity">
    <reaction evidence="2">
        <text>N-terminal N-formyl-L-methionyl-[peptide] + H2O = N-terminal L-methionyl-[peptide] + formate</text>
        <dbReference type="Rhea" id="RHEA:24420"/>
        <dbReference type="Rhea" id="RHEA-COMP:10639"/>
        <dbReference type="Rhea" id="RHEA-COMP:10640"/>
        <dbReference type="ChEBI" id="CHEBI:15377"/>
        <dbReference type="ChEBI" id="CHEBI:15740"/>
        <dbReference type="ChEBI" id="CHEBI:49298"/>
        <dbReference type="ChEBI" id="CHEBI:64731"/>
        <dbReference type="EC" id="3.5.1.88"/>
    </reaction>
</comment>
<comment type="similarity">
    <text evidence="1 2">Belongs to the polypeptide deformylase family.</text>
</comment>
<dbReference type="Proteomes" id="UP000509322">
    <property type="component" value="Chromosome 2"/>
</dbReference>
<evidence type="ECO:0000313" key="6">
    <source>
        <dbReference type="Proteomes" id="UP000273626"/>
    </source>
</evidence>
<comment type="function">
    <text evidence="2">Removes the formyl group from the N-terminal Met of newly synthesized proteins. Requires at least a dipeptide for an efficient rate of reaction. N-terminal L-methionine is a prerequisite for activity but the enzyme has broad specificity at other positions.</text>
</comment>
<gene>
    <name evidence="2" type="primary">def</name>
    <name evidence="5" type="ORF">BDE18_1862</name>
    <name evidence="3" type="ORF">ESD82_12745</name>
    <name evidence="4" type="ORF">HYQ43_09920</name>
</gene>
<evidence type="ECO:0000313" key="3">
    <source>
        <dbReference type="EMBL" id="QFG37048.1"/>
    </source>
</evidence>
<evidence type="ECO:0000256" key="2">
    <source>
        <dbReference type="HAMAP-Rule" id="MF_00163"/>
    </source>
</evidence>